<evidence type="ECO:0008006" key="3">
    <source>
        <dbReference type="Google" id="ProtNLM"/>
    </source>
</evidence>
<dbReference type="Pfam" id="PF01597">
    <property type="entry name" value="GCV_H"/>
    <property type="match status" value="1"/>
</dbReference>
<keyword evidence="2" id="KW-1185">Reference proteome</keyword>
<comment type="caution">
    <text evidence="1">The sequence shown here is derived from an EMBL/GenBank/DDBJ whole genome shotgun (WGS) entry which is preliminary data.</text>
</comment>
<evidence type="ECO:0000313" key="2">
    <source>
        <dbReference type="Proteomes" id="UP001589788"/>
    </source>
</evidence>
<sequence length="164" mass="17594">MSEDDAVAGPTDDGQLVQVEGFLVRLDLAYEPDGHLWVAPPVGPTGNVRIGLDPLGVETTGTVAHLVVGSVGTRVRRGEPLGSLEAEKFVGPLVAPLTGVIRAVNPALATPRRVVEDPYGTWVAEVLPEAWEEESVQLVRGADRLPAWFADEVRRFRLEGVLAQ</sequence>
<dbReference type="Proteomes" id="UP001589788">
    <property type="component" value="Unassembled WGS sequence"/>
</dbReference>
<gene>
    <name evidence="1" type="ORF">ACFFRE_01030</name>
</gene>
<dbReference type="Gene3D" id="2.40.50.100">
    <property type="match status" value="1"/>
</dbReference>
<dbReference type="EMBL" id="JBHLYQ010000004">
    <property type="protein sequence ID" value="MFC0080740.1"/>
    <property type="molecule type" value="Genomic_DNA"/>
</dbReference>
<dbReference type="InterPro" id="IPR011053">
    <property type="entry name" value="Single_hybrid_motif"/>
</dbReference>
<dbReference type="CDD" id="cd06848">
    <property type="entry name" value="GCS_H"/>
    <property type="match status" value="1"/>
</dbReference>
<dbReference type="RefSeq" id="WP_377787247.1">
    <property type="nucleotide sequence ID" value="NZ_JBHLYQ010000004.1"/>
</dbReference>
<name>A0ABV6BZ84_9ACTN</name>
<protein>
    <recommendedName>
        <fullName evidence="3">Glycine cleavage system H protein</fullName>
    </recommendedName>
</protein>
<accession>A0ABV6BZ84</accession>
<organism evidence="1 2">
    <name type="scientific">Aciditerrimonas ferrireducens</name>
    <dbReference type="NCBI Taxonomy" id="667306"/>
    <lineage>
        <taxon>Bacteria</taxon>
        <taxon>Bacillati</taxon>
        <taxon>Actinomycetota</taxon>
        <taxon>Acidimicrobiia</taxon>
        <taxon>Acidimicrobiales</taxon>
        <taxon>Acidimicrobiaceae</taxon>
        <taxon>Aciditerrimonas</taxon>
    </lineage>
</organism>
<dbReference type="SUPFAM" id="SSF51230">
    <property type="entry name" value="Single hybrid motif"/>
    <property type="match status" value="1"/>
</dbReference>
<evidence type="ECO:0000313" key="1">
    <source>
        <dbReference type="EMBL" id="MFC0080740.1"/>
    </source>
</evidence>
<reference evidence="1 2" key="1">
    <citation type="submission" date="2024-09" db="EMBL/GenBank/DDBJ databases">
        <authorList>
            <person name="Sun Q."/>
            <person name="Mori K."/>
        </authorList>
    </citation>
    <scope>NUCLEOTIDE SEQUENCE [LARGE SCALE GENOMIC DNA]</scope>
    <source>
        <strain evidence="1 2">JCM 15389</strain>
    </source>
</reference>
<proteinExistence type="predicted"/>
<dbReference type="InterPro" id="IPR033753">
    <property type="entry name" value="GCV_H/Fam206"/>
</dbReference>